<evidence type="ECO:0000256" key="2">
    <source>
        <dbReference type="HAMAP-Rule" id="MF_00338"/>
    </source>
</evidence>
<evidence type="ECO:0000313" key="4">
    <source>
        <dbReference type="Proteomes" id="UP000594468"/>
    </source>
</evidence>
<comment type="similarity">
    <text evidence="1 2">Belongs to the UPF0145 family.</text>
</comment>
<dbReference type="AlphaFoldDB" id="A0A7S8ECH5"/>
<evidence type="ECO:0000313" key="3">
    <source>
        <dbReference type="EMBL" id="QPC84399.1"/>
    </source>
</evidence>
<dbReference type="PANTHER" id="PTHR34068">
    <property type="entry name" value="UPF0145 PROTEIN YBJQ"/>
    <property type="match status" value="1"/>
</dbReference>
<accession>A0A7S8ECH5</accession>
<dbReference type="PANTHER" id="PTHR34068:SF1">
    <property type="entry name" value="UPF0145 PROTEIN YBJQ"/>
    <property type="match status" value="1"/>
</dbReference>
<evidence type="ECO:0000256" key="1">
    <source>
        <dbReference type="ARBA" id="ARBA00010751"/>
    </source>
</evidence>
<organism evidence="3 4">
    <name type="scientific">Phototrophicus methaneseepsis</name>
    <dbReference type="NCBI Taxonomy" id="2710758"/>
    <lineage>
        <taxon>Bacteria</taxon>
        <taxon>Bacillati</taxon>
        <taxon>Chloroflexota</taxon>
        <taxon>Candidatus Thermofontia</taxon>
        <taxon>Phototrophicales</taxon>
        <taxon>Phototrophicaceae</taxon>
        <taxon>Phototrophicus</taxon>
    </lineage>
</organism>
<sequence length="106" mass="11041">MLLTTTNTLEGHKIKKYVGIVSGEAILGANAFRDMFAGIRDVIGGRSAAYESELRKAKKIALDEMSAQAAETGATAVIGIDLDYETIGANGSMLMVTASGTAVITD</sequence>
<dbReference type="InterPro" id="IPR035439">
    <property type="entry name" value="UPF0145_dom_sf"/>
</dbReference>
<reference evidence="3 4" key="1">
    <citation type="submission" date="2020-02" db="EMBL/GenBank/DDBJ databases">
        <authorList>
            <person name="Zheng R.K."/>
            <person name="Sun C.M."/>
        </authorList>
    </citation>
    <scope>NUCLEOTIDE SEQUENCE [LARGE SCALE GENOMIC DNA]</scope>
    <source>
        <strain evidence="4">rifampicinis</strain>
    </source>
</reference>
<dbReference type="EMBL" id="CP062983">
    <property type="protein sequence ID" value="QPC84399.1"/>
    <property type="molecule type" value="Genomic_DNA"/>
</dbReference>
<proteinExistence type="inferred from homology"/>
<name>A0A7S8ECH5_9CHLR</name>
<dbReference type="RefSeq" id="WP_195172462.1">
    <property type="nucleotide sequence ID" value="NZ_CP062983.1"/>
</dbReference>
<dbReference type="Pfam" id="PF01906">
    <property type="entry name" value="YbjQ_1"/>
    <property type="match status" value="1"/>
</dbReference>
<dbReference type="InterPro" id="IPR002765">
    <property type="entry name" value="UPF0145_YbjQ-like"/>
</dbReference>
<dbReference type="KEGG" id="pmet:G4Y79_08490"/>
<keyword evidence="4" id="KW-1185">Reference proteome</keyword>
<dbReference type="NCBIfam" id="NF002776">
    <property type="entry name" value="PRK02877.1"/>
    <property type="match status" value="1"/>
</dbReference>
<dbReference type="Proteomes" id="UP000594468">
    <property type="component" value="Chromosome"/>
</dbReference>
<gene>
    <name evidence="3" type="ORF">G4Y79_08490</name>
</gene>
<protein>
    <recommendedName>
        <fullName evidence="2">UPF0145 protein G4Y79_08490</fullName>
    </recommendedName>
</protein>
<dbReference type="HAMAP" id="MF_00338">
    <property type="entry name" value="UPF0145"/>
    <property type="match status" value="1"/>
</dbReference>
<dbReference type="SUPFAM" id="SSF117782">
    <property type="entry name" value="YbjQ-like"/>
    <property type="match status" value="1"/>
</dbReference>
<dbReference type="Gene3D" id="3.30.110.70">
    <property type="entry name" value="Hypothetical protein apc22750. Chain B"/>
    <property type="match status" value="1"/>
</dbReference>